<reference evidence="1" key="1">
    <citation type="submission" date="2018-05" db="EMBL/GenBank/DDBJ databases">
        <authorList>
            <person name="Lanie J.A."/>
            <person name="Ng W.-L."/>
            <person name="Kazmierczak K.M."/>
            <person name="Andrzejewski T.M."/>
            <person name="Davidsen T.M."/>
            <person name="Wayne K.J."/>
            <person name="Tettelin H."/>
            <person name="Glass J.I."/>
            <person name="Rusch D."/>
            <person name="Podicherti R."/>
            <person name="Tsui H.-C.T."/>
            <person name="Winkler M.E."/>
        </authorList>
    </citation>
    <scope>NUCLEOTIDE SEQUENCE</scope>
</reference>
<gene>
    <name evidence="1" type="ORF">METZ01_LOCUS336416</name>
</gene>
<name>A0A382QFZ2_9ZZZZ</name>
<feature type="non-terminal residue" evidence="1">
    <location>
        <position position="1"/>
    </location>
</feature>
<dbReference type="AlphaFoldDB" id="A0A382QFZ2"/>
<evidence type="ECO:0000313" key="1">
    <source>
        <dbReference type="EMBL" id="SVC83562.1"/>
    </source>
</evidence>
<accession>A0A382QFZ2</accession>
<dbReference type="EMBL" id="UINC01113750">
    <property type="protein sequence ID" value="SVC83562.1"/>
    <property type="molecule type" value="Genomic_DNA"/>
</dbReference>
<organism evidence="1">
    <name type="scientific">marine metagenome</name>
    <dbReference type="NCBI Taxonomy" id="408172"/>
    <lineage>
        <taxon>unclassified sequences</taxon>
        <taxon>metagenomes</taxon>
        <taxon>ecological metagenomes</taxon>
    </lineage>
</organism>
<protein>
    <submittedName>
        <fullName evidence="1">Uncharacterized protein</fullName>
    </submittedName>
</protein>
<proteinExistence type="predicted"/>
<sequence length="26" mass="3127">AMRFYEHLTGIQYGKEADHFDWVEAI</sequence>